<feature type="non-terminal residue" evidence="1">
    <location>
        <position position="84"/>
    </location>
</feature>
<evidence type="ECO:0000313" key="2">
    <source>
        <dbReference type="Proteomes" id="UP000187283"/>
    </source>
</evidence>
<dbReference type="AlphaFoldDB" id="A0A1R1XFV7"/>
<accession>A0A1R1XFV7</accession>
<organism evidence="1 2">
    <name type="scientific">Smittium culicis</name>
    <dbReference type="NCBI Taxonomy" id="133412"/>
    <lineage>
        <taxon>Eukaryota</taxon>
        <taxon>Fungi</taxon>
        <taxon>Fungi incertae sedis</taxon>
        <taxon>Zoopagomycota</taxon>
        <taxon>Kickxellomycotina</taxon>
        <taxon>Harpellomycetes</taxon>
        <taxon>Harpellales</taxon>
        <taxon>Legeriomycetaceae</taxon>
        <taxon>Smittium</taxon>
    </lineage>
</organism>
<dbReference type="OrthoDB" id="5543323at2759"/>
<keyword evidence="2" id="KW-1185">Reference proteome</keyword>
<dbReference type="EMBL" id="LSSN01003454">
    <property type="protein sequence ID" value="OMJ13514.1"/>
    <property type="molecule type" value="Genomic_DNA"/>
</dbReference>
<protein>
    <submittedName>
        <fullName evidence="1">Uncharacterized protein</fullName>
    </submittedName>
</protein>
<gene>
    <name evidence="1" type="ORF">AYI70_g8447</name>
</gene>
<proteinExistence type="predicted"/>
<reference evidence="1 2" key="1">
    <citation type="submission" date="2017-01" db="EMBL/GenBank/DDBJ databases">
        <authorList>
            <person name="Mah S.A."/>
            <person name="Swanson W.J."/>
            <person name="Moy G.W."/>
            <person name="Vacquier V.D."/>
        </authorList>
    </citation>
    <scope>NUCLEOTIDE SEQUENCE [LARGE SCALE GENOMIC DNA]</scope>
    <source>
        <strain evidence="1 2">GSMNP</strain>
    </source>
</reference>
<dbReference type="Proteomes" id="UP000187283">
    <property type="component" value="Unassembled WGS sequence"/>
</dbReference>
<sequence>MYDKIKILITQKKEKELIWENNLRELAKITTWNSRSTDKWENLICSDCDYYPECDSTILWSDITDALRDIPNNKAPGADGVPPE</sequence>
<evidence type="ECO:0000313" key="1">
    <source>
        <dbReference type="EMBL" id="OMJ13514.1"/>
    </source>
</evidence>
<comment type="caution">
    <text evidence="1">The sequence shown here is derived from an EMBL/GenBank/DDBJ whole genome shotgun (WGS) entry which is preliminary data.</text>
</comment>
<name>A0A1R1XFV7_9FUNG</name>